<dbReference type="InterPro" id="IPR002347">
    <property type="entry name" value="SDR_fam"/>
</dbReference>
<dbReference type="AlphaFoldDB" id="A0A4P7P1Z1"/>
<evidence type="ECO:0000256" key="2">
    <source>
        <dbReference type="ARBA" id="ARBA00023002"/>
    </source>
</evidence>
<organism evidence="3 4">
    <name type="scientific">Hydrogenovibrio crunogenus</name>
    <dbReference type="NCBI Taxonomy" id="39765"/>
    <lineage>
        <taxon>Bacteria</taxon>
        <taxon>Pseudomonadati</taxon>
        <taxon>Pseudomonadota</taxon>
        <taxon>Gammaproteobacteria</taxon>
        <taxon>Thiotrichales</taxon>
        <taxon>Piscirickettsiaceae</taxon>
        <taxon>Hydrogenovibrio</taxon>
    </lineage>
</organism>
<dbReference type="PANTHER" id="PTHR44196">
    <property type="entry name" value="DEHYDROGENASE/REDUCTASE SDR FAMILY MEMBER 7B"/>
    <property type="match status" value="1"/>
</dbReference>
<evidence type="ECO:0000256" key="1">
    <source>
        <dbReference type="ARBA" id="ARBA00006484"/>
    </source>
</evidence>
<name>A0A4P7P1Z1_9GAMM</name>
<comment type="similarity">
    <text evidence="1">Belongs to the short-chain dehydrogenases/reductases (SDR) family.</text>
</comment>
<accession>A0A4P7P1Z1</accession>
<dbReference type="GO" id="GO:0016020">
    <property type="term" value="C:membrane"/>
    <property type="evidence" value="ECO:0007669"/>
    <property type="project" value="TreeGrafter"/>
</dbReference>
<proteinExistence type="inferred from homology"/>
<dbReference type="PANTHER" id="PTHR44196:SF1">
    <property type="entry name" value="DEHYDROGENASE_REDUCTASE SDR FAMILY MEMBER 7B"/>
    <property type="match status" value="1"/>
</dbReference>
<dbReference type="OrthoDB" id="335726at2"/>
<reference evidence="3 4" key="1">
    <citation type="submission" date="2018-08" db="EMBL/GenBank/DDBJ databases">
        <title>Horizontal acquisition of hydrogen conversion ability and other habitat adaptations in Hydrogenovibrio crunogenus strains.</title>
        <authorList>
            <person name="Gonnella G."/>
            <person name="Adam N."/>
            <person name="Perner M."/>
        </authorList>
    </citation>
    <scope>NUCLEOTIDE SEQUENCE [LARGE SCALE GENOMIC DNA]</scope>
    <source>
        <strain evidence="3 4">SP-41</strain>
    </source>
</reference>
<dbReference type="EC" id="1.2.1.-" evidence="3"/>
<dbReference type="RefSeq" id="WP_135796721.1">
    <property type="nucleotide sequence ID" value="NZ_CP032096.1"/>
</dbReference>
<keyword evidence="4" id="KW-1185">Reference proteome</keyword>
<protein>
    <submittedName>
        <fullName evidence="3">Fatty acyl-CoA reductase</fullName>
        <ecNumber evidence="3">1.2.1.-</ecNumber>
    </submittedName>
</protein>
<gene>
    <name evidence="3" type="primary">acr1</name>
    <name evidence="3" type="ORF">GHNINEIG_02267</name>
</gene>
<sequence length="253" mass="28402">MRRIWIVGASSGIGLSLTQSLLQEGYLVVASSRTAEQSDELTSLKKQFGNQLQRLNIDVTQTDGLAAKIDQAWAFFGGLDIWFYNAGTYQPMSFDAFDYASFNSMNAVNYLGCVALMVAMKNRVIQTPEIKMRWLWNISIASQVGLPYGGAYSAPKAALLNLAESIQPELEAYGVTLQVINHGFVKTRLTDKNQFEMPGLMMPDEAANKIVQMIHHKGKSFEVTFPKKVTVFLKLLKILPYRWVFFITRGLLK</sequence>
<dbReference type="GO" id="GO:0016491">
    <property type="term" value="F:oxidoreductase activity"/>
    <property type="evidence" value="ECO:0007669"/>
    <property type="project" value="UniProtKB-KW"/>
</dbReference>
<dbReference type="Pfam" id="PF00106">
    <property type="entry name" value="adh_short"/>
    <property type="match status" value="1"/>
</dbReference>
<dbReference type="SUPFAM" id="SSF51735">
    <property type="entry name" value="NAD(P)-binding Rossmann-fold domains"/>
    <property type="match status" value="1"/>
</dbReference>
<dbReference type="Proteomes" id="UP000296201">
    <property type="component" value="Chromosome"/>
</dbReference>
<dbReference type="PRINTS" id="PR00081">
    <property type="entry name" value="GDHRDH"/>
</dbReference>
<evidence type="ECO:0000313" key="3">
    <source>
        <dbReference type="EMBL" id="QBZ84190.1"/>
    </source>
</evidence>
<dbReference type="Gene3D" id="3.40.50.720">
    <property type="entry name" value="NAD(P)-binding Rossmann-like Domain"/>
    <property type="match status" value="1"/>
</dbReference>
<evidence type="ECO:0000313" key="4">
    <source>
        <dbReference type="Proteomes" id="UP000296201"/>
    </source>
</evidence>
<keyword evidence="2 3" id="KW-0560">Oxidoreductase</keyword>
<dbReference type="EMBL" id="CP032096">
    <property type="protein sequence ID" value="QBZ84190.1"/>
    <property type="molecule type" value="Genomic_DNA"/>
</dbReference>
<dbReference type="InterPro" id="IPR036291">
    <property type="entry name" value="NAD(P)-bd_dom_sf"/>
</dbReference>